<feature type="compositionally biased region" description="Basic and acidic residues" evidence="1">
    <location>
        <begin position="77"/>
        <end position="90"/>
    </location>
</feature>
<reference evidence="2" key="1">
    <citation type="journal article" date="2020" name="Stud. Mycol.">
        <title>101 Dothideomycetes genomes: a test case for predicting lifestyles and emergence of pathogens.</title>
        <authorList>
            <person name="Haridas S."/>
            <person name="Albert R."/>
            <person name="Binder M."/>
            <person name="Bloem J."/>
            <person name="Labutti K."/>
            <person name="Salamov A."/>
            <person name="Andreopoulos B."/>
            <person name="Baker S."/>
            <person name="Barry K."/>
            <person name="Bills G."/>
            <person name="Bluhm B."/>
            <person name="Cannon C."/>
            <person name="Castanera R."/>
            <person name="Culley D."/>
            <person name="Daum C."/>
            <person name="Ezra D."/>
            <person name="Gonzalez J."/>
            <person name="Henrissat B."/>
            <person name="Kuo A."/>
            <person name="Liang C."/>
            <person name="Lipzen A."/>
            <person name="Lutzoni F."/>
            <person name="Magnuson J."/>
            <person name="Mondo S."/>
            <person name="Nolan M."/>
            <person name="Ohm R."/>
            <person name="Pangilinan J."/>
            <person name="Park H.-J."/>
            <person name="Ramirez L."/>
            <person name="Alfaro M."/>
            <person name="Sun H."/>
            <person name="Tritt A."/>
            <person name="Yoshinaga Y."/>
            <person name="Zwiers L.-H."/>
            <person name="Turgeon B."/>
            <person name="Goodwin S."/>
            <person name="Spatafora J."/>
            <person name="Crous P."/>
            <person name="Grigoriev I."/>
        </authorList>
    </citation>
    <scope>NUCLEOTIDE SEQUENCE</scope>
    <source>
        <strain evidence="2">CBS 627.86</strain>
    </source>
</reference>
<evidence type="ECO:0000313" key="3">
    <source>
        <dbReference type="Proteomes" id="UP000799770"/>
    </source>
</evidence>
<dbReference type="Proteomes" id="UP000799770">
    <property type="component" value="Unassembled WGS sequence"/>
</dbReference>
<dbReference type="AlphaFoldDB" id="A0A6A5Z2D8"/>
<evidence type="ECO:0000313" key="2">
    <source>
        <dbReference type="EMBL" id="KAF2113236.1"/>
    </source>
</evidence>
<dbReference type="EMBL" id="ML977328">
    <property type="protein sequence ID" value="KAF2113236.1"/>
    <property type="molecule type" value="Genomic_DNA"/>
</dbReference>
<protein>
    <submittedName>
        <fullName evidence="2">Uncharacterized protein</fullName>
    </submittedName>
</protein>
<gene>
    <name evidence="2" type="ORF">BDV96DRAFT_648209</name>
</gene>
<organism evidence="2 3">
    <name type="scientific">Lophiotrema nucula</name>
    <dbReference type="NCBI Taxonomy" id="690887"/>
    <lineage>
        <taxon>Eukaryota</taxon>
        <taxon>Fungi</taxon>
        <taxon>Dikarya</taxon>
        <taxon>Ascomycota</taxon>
        <taxon>Pezizomycotina</taxon>
        <taxon>Dothideomycetes</taxon>
        <taxon>Pleosporomycetidae</taxon>
        <taxon>Pleosporales</taxon>
        <taxon>Lophiotremataceae</taxon>
        <taxon>Lophiotrema</taxon>
    </lineage>
</organism>
<feature type="region of interest" description="Disordered" evidence="1">
    <location>
        <begin position="73"/>
        <end position="95"/>
    </location>
</feature>
<sequence length="302" mass="34118">MSGNHTFCASSIACYQPKDFLLHNQWHDTAAAQRRHDASRRIRHAWGLWPEYQAPWLESPSGRIPDRQYRAIAPAPPKEDQASTPKRPEIDTNPSSLATQGLDFWSLLLFPWSSHTILIGAPPFFSTTAIPLNYRHSVQLPPFTDNALGNHLDVPSPDLVSDTQEPRQVWWPSPSLDSIFVLAFRCFNPRVRRSNVAVTAFSLSGSTSYPTHGLTHPLLYHNPFSTPKPMRLFTFIPGISNKDRCQSSIDLVVRAMDMEQQEPDADTTRVFLHTVLETFLTSTSNRGLYPASSYEYSLSLLQ</sequence>
<proteinExistence type="predicted"/>
<accession>A0A6A5Z2D8</accession>
<keyword evidence="3" id="KW-1185">Reference proteome</keyword>
<name>A0A6A5Z2D8_9PLEO</name>
<evidence type="ECO:0000256" key="1">
    <source>
        <dbReference type="SAM" id="MobiDB-lite"/>
    </source>
</evidence>